<feature type="region of interest" description="Disordered" evidence="1">
    <location>
        <begin position="1"/>
        <end position="45"/>
    </location>
</feature>
<organism evidence="2">
    <name type="scientific">uncultured Nocardioidaceae bacterium</name>
    <dbReference type="NCBI Taxonomy" id="253824"/>
    <lineage>
        <taxon>Bacteria</taxon>
        <taxon>Bacillati</taxon>
        <taxon>Actinomycetota</taxon>
        <taxon>Actinomycetes</taxon>
        <taxon>Propionibacteriales</taxon>
        <taxon>Nocardioidaceae</taxon>
        <taxon>environmental samples</taxon>
    </lineage>
</organism>
<feature type="compositionally biased region" description="Basic and acidic residues" evidence="1">
    <location>
        <begin position="1"/>
        <end position="18"/>
    </location>
</feature>
<proteinExistence type="predicted"/>
<dbReference type="EMBL" id="CADCUL010000101">
    <property type="protein sequence ID" value="CAA9374204.1"/>
    <property type="molecule type" value="Genomic_DNA"/>
</dbReference>
<accession>A0A6J4N3V2</accession>
<feature type="non-terminal residue" evidence="2">
    <location>
        <position position="45"/>
    </location>
</feature>
<evidence type="ECO:0000256" key="1">
    <source>
        <dbReference type="SAM" id="MobiDB-lite"/>
    </source>
</evidence>
<reference evidence="2" key="1">
    <citation type="submission" date="2020-02" db="EMBL/GenBank/DDBJ databases">
        <authorList>
            <person name="Meier V. D."/>
        </authorList>
    </citation>
    <scope>NUCLEOTIDE SEQUENCE</scope>
    <source>
        <strain evidence="2">AVDCRST_MAG21</strain>
    </source>
</reference>
<name>A0A6J4N3V2_9ACTN</name>
<gene>
    <name evidence="2" type="ORF">AVDCRST_MAG21-922</name>
</gene>
<dbReference type="AlphaFoldDB" id="A0A6J4N3V2"/>
<protein>
    <submittedName>
        <fullName evidence="2">Uncharacterized protein</fullName>
    </submittedName>
</protein>
<sequence length="45" mass="4730">APRCRRDAAVGEQADERRHGRFGRRGHDLGGHQVAGAEGGHGGVL</sequence>
<evidence type="ECO:0000313" key="2">
    <source>
        <dbReference type="EMBL" id="CAA9374204.1"/>
    </source>
</evidence>
<feature type="non-terminal residue" evidence="2">
    <location>
        <position position="1"/>
    </location>
</feature>